<dbReference type="AlphaFoldDB" id="A0A841MMB0"/>
<dbReference type="SMART" id="SM01003">
    <property type="entry name" value="AlaDh_PNT_N"/>
    <property type="match status" value="1"/>
</dbReference>
<evidence type="ECO:0000313" key="15">
    <source>
        <dbReference type="Proteomes" id="UP000588604"/>
    </source>
</evidence>
<protein>
    <recommendedName>
        <fullName evidence="4">Saccharopine dehydrogenase [NAD(+), L-lysine-forming]</fullName>
        <ecNumber evidence="3">1.5.1.7</ecNumber>
    </recommendedName>
    <alternativeName>
        <fullName evidence="8">Lysine--2-oxoglutarate reductase</fullName>
    </alternativeName>
</protein>
<feature type="binding site" evidence="11">
    <location>
        <begin position="197"/>
        <end position="198"/>
    </location>
    <ligand>
        <name>NAD(+)</name>
        <dbReference type="ChEBI" id="CHEBI:57540"/>
    </ligand>
</feature>
<dbReference type="InterPro" id="IPR027281">
    <property type="entry name" value="Lys1"/>
</dbReference>
<evidence type="ECO:0000259" key="12">
    <source>
        <dbReference type="SMART" id="SM01002"/>
    </source>
</evidence>
<evidence type="ECO:0000256" key="9">
    <source>
        <dbReference type="ARBA" id="ARBA00047860"/>
    </source>
</evidence>
<evidence type="ECO:0000256" key="8">
    <source>
        <dbReference type="ARBA" id="ARBA00033228"/>
    </source>
</evidence>
<dbReference type="InterPro" id="IPR007698">
    <property type="entry name" value="AlaDH/PNT_NAD(H)-bd"/>
</dbReference>
<feature type="domain" description="Alanine dehydrogenase/pyridine nucleotide transhydrogenase N-terminal" evidence="13">
    <location>
        <begin position="14"/>
        <end position="147"/>
    </location>
</feature>
<dbReference type="EMBL" id="JACIJO010000002">
    <property type="protein sequence ID" value="MBB6326579.1"/>
    <property type="molecule type" value="Genomic_DNA"/>
</dbReference>
<dbReference type="InterPro" id="IPR007886">
    <property type="entry name" value="AlaDH/PNT_N"/>
</dbReference>
<dbReference type="PANTHER" id="PTHR11133">
    <property type="entry name" value="SACCHAROPINE DEHYDROGENASE"/>
    <property type="match status" value="1"/>
</dbReference>
<comment type="catalytic activity">
    <reaction evidence="9">
        <text>L-saccharopine + NAD(+) + H2O = L-lysine + 2-oxoglutarate + NADH + H(+)</text>
        <dbReference type="Rhea" id="RHEA:12440"/>
        <dbReference type="ChEBI" id="CHEBI:15377"/>
        <dbReference type="ChEBI" id="CHEBI:15378"/>
        <dbReference type="ChEBI" id="CHEBI:16810"/>
        <dbReference type="ChEBI" id="CHEBI:32551"/>
        <dbReference type="ChEBI" id="CHEBI:57540"/>
        <dbReference type="ChEBI" id="CHEBI:57945"/>
        <dbReference type="ChEBI" id="CHEBI:57951"/>
        <dbReference type="EC" id="1.5.1.7"/>
    </reaction>
</comment>
<dbReference type="EC" id="1.5.1.7" evidence="3"/>
<keyword evidence="11" id="KW-0520">NAD</keyword>
<dbReference type="GO" id="GO:0004754">
    <property type="term" value="F:saccharopine dehydrogenase (NAD+, L-lysine-forming) activity"/>
    <property type="evidence" value="ECO:0007669"/>
    <property type="project" value="UniProtKB-EC"/>
</dbReference>
<feature type="binding site" evidence="11">
    <location>
        <begin position="351"/>
        <end position="354"/>
    </location>
    <ligand>
        <name>NAD(+)</name>
        <dbReference type="ChEBI" id="CHEBI:57540"/>
    </ligand>
</feature>
<dbReference type="PANTHER" id="PTHR11133:SF22">
    <property type="entry name" value="ALPHA-AMINOADIPIC SEMIALDEHYDE SYNTHASE, MITOCHONDRIAL"/>
    <property type="match status" value="1"/>
</dbReference>
<keyword evidence="6" id="KW-0560">Oxidoreductase</keyword>
<name>A0A841MMB0_9BACT</name>
<keyword evidence="15" id="KW-1185">Reference proteome</keyword>
<reference evidence="14 15" key="1">
    <citation type="submission" date="2020-08" db="EMBL/GenBank/DDBJ databases">
        <title>Genomic Encyclopedia of Type Strains, Phase IV (KMG-IV): sequencing the most valuable type-strain genomes for metagenomic binning, comparative biology and taxonomic classification.</title>
        <authorList>
            <person name="Goeker M."/>
        </authorList>
    </citation>
    <scope>NUCLEOTIDE SEQUENCE [LARGE SCALE GENOMIC DNA]</scope>
    <source>
        <strain evidence="14 15">DSM 102044</strain>
    </source>
</reference>
<comment type="pathway">
    <text evidence="1">Amino-acid biosynthesis; L-lysine biosynthesis via AAA pathway; L-lysine from L-alpha-aminoadipate (fungal route): step 3/3.</text>
</comment>
<gene>
    <name evidence="14" type="ORF">FHS59_002207</name>
</gene>
<feature type="binding site" evidence="11">
    <location>
        <position position="278"/>
    </location>
    <ligand>
        <name>NAD(+)</name>
        <dbReference type="ChEBI" id="CHEBI:57540"/>
    </ligand>
</feature>
<dbReference type="PIRSF" id="PIRSF018250">
    <property type="entry name" value="Saccharopine_DH_Lys"/>
    <property type="match status" value="1"/>
</dbReference>
<evidence type="ECO:0000256" key="7">
    <source>
        <dbReference type="ARBA" id="ARBA00023157"/>
    </source>
</evidence>
<evidence type="ECO:0000256" key="3">
    <source>
        <dbReference type="ARBA" id="ARBA00012847"/>
    </source>
</evidence>
<evidence type="ECO:0000256" key="1">
    <source>
        <dbReference type="ARBA" id="ARBA00004884"/>
    </source>
</evidence>
<dbReference type="SUPFAM" id="SSF52283">
    <property type="entry name" value="Formate/glycerate dehydrogenase catalytic domain-like"/>
    <property type="match status" value="1"/>
</dbReference>
<dbReference type="Pfam" id="PF01262">
    <property type="entry name" value="AlaDh_PNT_C"/>
    <property type="match status" value="1"/>
</dbReference>
<dbReference type="GO" id="GO:0019878">
    <property type="term" value="P:lysine biosynthetic process via aminoadipic acid"/>
    <property type="evidence" value="ECO:0007669"/>
    <property type="project" value="UniProtKB-UniPathway"/>
</dbReference>
<evidence type="ECO:0000256" key="5">
    <source>
        <dbReference type="ARBA" id="ARBA00022605"/>
    </source>
</evidence>
<evidence type="ECO:0000259" key="13">
    <source>
        <dbReference type="SMART" id="SM01003"/>
    </source>
</evidence>
<dbReference type="Gene3D" id="3.40.50.720">
    <property type="entry name" value="NAD(P)-binding Rossmann-like Domain"/>
    <property type="match status" value="2"/>
</dbReference>
<feature type="domain" description="Alanine dehydrogenase/pyridine nucleotide transhydrogenase NAD(H)-binding" evidence="12">
    <location>
        <begin position="175"/>
        <end position="350"/>
    </location>
</feature>
<feature type="active site" description="Proton acceptor" evidence="10">
    <location>
        <position position="83"/>
    </location>
</feature>
<sequence length="412" mass="46906">MSSLINNNNLMKIGIIREGKNPPDRRTPFTPVQIKKILEEFPGKYSFRVQSSAERSYSDQEYLNEEVEIVDDLMDCDFIFGVKEVPIAQLIPNKTFIFFSHTIKKQKSNRNLLKAVLDQNIRLLDYEVLKDRNGKRVVAFGRWAGIVGAYNAFWTYGQKTNLFDIKRAYQCYDRKELNLELKKVQLPPIKIIVTGSGRVGKGAVEILEALGLKEVSTHDFLHGYFDEAVYVVLHSSDYNRRKSDGGYEKEEFYQFPERYESHFLKFAEAGEILISAHYWDPEAPRLFELKDIANPDFALSVIADVSCDVNGSVPTTIKSTNILNPVFDIDRDSGEAIEAFGSQTSISVMAIDNLPCELPRESSQDFGNQLIQWVMPELDKEVSPILEGATIARDGDLTLEFMYLTDFVNSES</sequence>
<comment type="caution">
    <text evidence="14">The sequence shown here is derived from an EMBL/GenBank/DDBJ whole genome shotgun (WGS) entry which is preliminary data.</text>
</comment>
<keyword evidence="5" id="KW-0028">Amino-acid biosynthesis</keyword>
<dbReference type="InterPro" id="IPR051168">
    <property type="entry name" value="AASS"/>
</dbReference>
<evidence type="ECO:0000256" key="10">
    <source>
        <dbReference type="PIRSR" id="PIRSR018250-1"/>
    </source>
</evidence>
<evidence type="ECO:0000313" key="14">
    <source>
        <dbReference type="EMBL" id="MBB6326579.1"/>
    </source>
</evidence>
<evidence type="ECO:0000256" key="2">
    <source>
        <dbReference type="ARBA" id="ARBA00011245"/>
    </source>
</evidence>
<keyword evidence="7" id="KW-1015">Disulfide bond</keyword>
<proteinExistence type="predicted"/>
<dbReference type="SMART" id="SM01002">
    <property type="entry name" value="AlaDh_PNT_C"/>
    <property type="match status" value="1"/>
</dbReference>
<dbReference type="Pfam" id="PF05222">
    <property type="entry name" value="AlaDh_PNT_N"/>
    <property type="match status" value="1"/>
</dbReference>
<dbReference type="InterPro" id="IPR036291">
    <property type="entry name" value="NAD(P)-bd_dom_sf"/>
</dbReference>
<dbReference type="UniPathway" id="UPA00033">
    <property type="reaction ID" value="UER00034"/>
</dbReference>
<dbReference type="CDD" id="cd05199">
    <property type="entry name" value="SDH_like"/>
    <property type="match status" value="1"/>
</dbReference>
<accession>A0A841MMB0</accession>
<evidence type="ECO:0000256" key="4">
    <source>
        <dbReference type="ARBA" id="ARBA00021221"/>
    </source>
</evidence>
<organism evidence="14 15">
    <name type="scientific">Algoriphagus iocasae</name>
    <dbReference type="NCBI Taxonomy" id="1836499"/>
    <lineage>
        <taxon>Bacteria</taxon>
        <taxon>Pseudomonadati</taxon>
        <taxon>Bacteroidota</taxon>
        <taxon>Cytophagia</taxon>
        <taxon>Cytophagales</taxon>
        <taxon>Cyclobacteriaceae</taxon>
        <taxon>Algoriphagus</taxon>
    </lineage>
</organism>
<feature type="binding site" evidence="11">
    <location>
        <position position="305"/>
    </location>
    <ligand>
        <name>NAD(+)</name>
        <dbReference type="ChEBI" id="CHEBI:57540"/>
    </ligand>
</feature>
<feature type="active site" description="Proton donor" evidence="10">
    <location>
        <position position="101"/>
    </location>
</feature>
<dbReference type="Proteomes" id="UP000588604">
    <property type="component" value="Unassembled WGS sequence"/>
</dbReference>
<dbReference type="SUPFAM" id="SSF51735">
    <property type="entry name" value="NAD(P)-binding Rossmann-fold domains"/>
    <property type="match status" value="1"/>
</dbReference>
<evidence type="ECO:0000256" key="11">
    <source>
        <dbReference type="PIRSR" id="PIRSR018250-3"/>
    </source>
</evidence>
<evidence type="ECO:0000256" key="6">
    <source>
        <dbReference type="ARBA" id="ARBA00023002"/>
    </source>
</evidence>
<feature type="binding site" evidence="11">
    <location>
        <position position="237"/>
    </location>
    <ligand>
        <name>NAD(+)</name>
        <dbReference type="ChEBI" id="CHEBI:57540"/>
    </ligand>
</feature>
<comment type="subunit">
    <text evidence="2">Monomer.</text>
</comment>